<proteinExistence type="inferred from homology"/>
<dbReference type="CDD" id="cd00190">
    <property type="entry name" value="Tryp_SPc"/>
    <property type="match status" value="1"/>
</dbReference>
<evidence type="ECO:0000313" key="7">
    <source>
        <dbReference type="Ensembl" id="ENSACIP00000020333.1"/>
    </source>
</evidence>
<dbReference type="FunFam" id="2.40.10.10:FF:000010">
    <property type="entry name" value="Kallikrein related peptidase 11"/>
    <property type="match status" value="1"/>
</dbReference>
<keyword evidence="8" id="KW-1185">Reference proteome</keyword>
<protein>
    <recommendedName>
        <fullName evidence="6">Peptidase S1 domain-containing protein</fullName>
    </recommendedName>
</protein>
<dbReference type="PROSITE" id="PS50240">
    <property type="entry name" value="TRYPSIN_DOM"/>
    <property type="match status" value="1"/>
</dbReference>
<keyword evidence="3" id="KW-0378">Hydrolase</keyword>
<dbReference type="InterPro" id="IPR018114">
    <property type="entry name" value="TRYPSIN_HIS"/>
</dbReference>
<evidence type="ECO:0000313" key="8">
    <source>
        <dbReference type="Proteomes" id="UP000261340"/>
    </source>
</evidence>
<feature type="domain" description="Peptidase S1" evidence="6">
    <location>
        <begin position="53"/>
        <end position="264"/>
    </location>
</feature>
<dbReference type="GO" id="GO:0004252">
    <property type="term" value="F:serine-type endopeptidase activity"/>
    <property type="evidence" value="ECO:0007669"/>
    <property type="project" value="InterPro"/>
</dbReference>
<sequence>MKGQHGGVVVSTVDSQLEGLGSNHLGLGLSVWSLHVLLSKDVKLLRLGHGGKIINGEKAPENSMKYMASVQNKKGRHVCGGFLITEDYVVTAAHCNEKGNHEKIDIEKKIKHESYRDVEHGNDIMLLKLSTKAQLGSNIQIIQLPHADMNLEENEVCQVAGWGSTGNLISPDELRVVDVSVINPQSCKEQWSPWLHLPDNAICAGGYGTKKGFCQGDSGGPLVCKGIAVGIVSFNKNFKCKYPDVPNVYMDISKYREWIDKILRTARHFN</sequence>
<dbReference type="Ensembl" id="ENSACIT00000020869.1">
    <property type="protein sequence ID" value="ENSACIP00000020333.1"/>
    <property type="gene ID" value="ENSACIG00000015673.1"/>
</dbReference>
<dbReference type="InterPro" id="IPR009003">
    <property type="entry name" value="Peptidase_S1_PA"/>
</dbReference>
<dbReference type="AlphaFoldDB" id="A0A3Q0SF49"/>
<comment type="similarity">
    <text evidence="1">Belongs to the peptidase S1 family. Snake venom subfamily.</text>
</comment>
<evidence type="ECO:0000256" key="4">
    <source>
        <dbReference type="ARBA" id="ARBA00022825"/>
    </source>
</evidence>
<dbReference type="SUPFAM" id="SSF50494">
    <property type="entry name" value="Trypsin-like serine proteases"/>
    <property type="match status" value="1"/>
</dbReference>
<dbReference type="GeneTree" id="ENSGT00910000144271"/>
<evidence type="ECO:0000256" key="2">
    <source>
        <dbReference type="ARBA" id="ARBA00022670"/>
    </source>
</evidence>
<keyword evidence="4" id="KW-0720">Serine protease</keyword>
<keyword evidence="5" id="KW-1015">Disulfide bond</keyword>
<dbReference type="STRING" id="61819.ENSACIP00000020333"/>
<dbReference type="InterPro" id="IPR043504">
    <property type="entry name" value="Peptidase_S1_PA_chymotrypsin"/>
</dbReference>
<organism evidence="7 8">
    <name type="scientific">Amphilophus citrinellus</name>
    <name type="common">Midas cichlid</name>
    <name type="synonym">Cichlasoma citrinellum</name>
    <dbReference type="NCBI Taxonomy" id="61819"/>
    <lineage>
        <taxon>Eukaryota</taxon>
        <taxon>Metazoa</taxon>
        <taxon>Chordata</taxon>
        <taxon>Craniata</taxon>
        <taxon>Vertebrata</taxon>
        <taxon>Euteleostomi</taxon>
        <taxon>Actinopterygii</taxon>
        <taxon>Neopterygii</taxon>
        <taxon>Teleostei</taxon>
        <taxon>Neoteleostei</taxon>
        <taxon>Acanthomorphata</taxon>
        <taxon>Ovalentaria</taxon>
        <taxon>Cichlomorphae</taxon>
        <taxon>Cichliformes</taxon>
        <taxon>Cichlidae</taxon>
        <taxon>New World cichlids</taxon>
        <taxon>Cichlasomatinae</taxon>
        <taxon>Heroini</taxon>
        <taxon>Amphilophus</taxon>
    </lineage>
</organism>
<dbReference type="Pfam" id="PF00089">
    <property type="entry name" value="Trypsin"/>
    <property type="match status" value="1"/>
</dbReference>
<evidence type="ECO:0000256" key="5">
    <source>
        <dbReference type="ARBA" id="ARBA00023157"/>
    </source>
</evidence>
<dbReference type="SMART" id="SM00020">
    <property type="entry name" value="Tryp_SPc"/>
    <property type="match status" value="1"/>
</dbReference>
<name>A0A3Q0SF49_AMPCI</name>
<dbReference type="InterPro" id="IPR001254">
    <property type="entry name" value="Trypsin_dom"/>
</dbReference>
<dbReference type="Proteomes" id="UP000261340">
    <property type="component" value="Unplaced"/>
</dbReference>
<dbReference type="PANTHER" id="PTHR24271:SF87">
    <property type="entry name" value="ARGININE ESTERASE-LIKE-RELATED"/>
    <property type="match status" value="1"/>
</dbReference>
<keyword evidence="2" id="KW-0645">Protease</keyword>
<evidence type="ECO:0000256" key="3">
    <source>
        <dbReference type="ARBA" id="ARBA00022801"/>
    </source>
</evidence>
<accession>A0A3Q0SF49</accession>
<evidence type="ECO:0000256" key="1">
    <source>
        <dbReference type="ARBA" id="ARBA00009228"/>
    </source>
</evidence>
<reference evidence="7" key="1">
    <citation type="submission" date="2025-08" db="UniProtKB">
        <authorList>
            <consortium name="Ensembl"/>
        </authorList>
    </citation>
    <scope>IDENTIFICATION</scope>
</reference>
<dbReference type="PANTHER" id="PTHR24271">
    <property type="entry name" value="KALLIKREIN-RELATED"/>
    <property type="match status" value="1"/>
</dbReference>
<reference evidence="7" key="2">
    <citation type="submission" date="2025-09" db="UniProtKB">
        <authorList>
            <consortium name="Ensembl"/>
        </authorList>
    </citation>
    <scope>IDENTIFICATION</scope>
</reference>
<dbReference type="InterPro" id="IPR001314">
    <property type="entry name" value="Peptidase_S1A"/>
</dbReference>
<dbReference type="PROSITE" id="PS00134">
    <property type="entry name" value="TRYPSIN_HIS"/>
    <property type="match status" value="1"/>
</dbReference>
<evidence type="ECO:0000259" key="6">
    <source>
        <dbReference type="PROSITE" id="PS50240"/>
    </source>
</evidence>
<dbReference type="Gene3D" id="2.40.10.10">
    <property type="entry name" value="Trypsin-like serine proteases"/>
    <property type="match status" value="3"/>
</dbReference>
<dbReference type="GO" id="GO:0006508">
    <property type="term" value="P:proteolysis"/>
    <property type="evidence" value="ECO:0007669"/>
    <property type="project" value="UniProtKB-KW"/>
</dbReference>
<dbReference type="PRINTS" id="PR00722">
    <property type="entry name" value="CHYMOTRYPSIN"/>
</dbReference>